<dbReference type="InterPro" id="IPR004043">
    <property type="entry name" value="LCCL"/>
</dbReference>
<dbReference type="PANTHER" id="PTHR31331:SF1">
    <property type="entry name" value="CYSTEINE RICH SECRETORY PROTEIN LCCL DOMAIN CONTAINING 2"/>
    <property type="match status" value="1"/>
</dbReference>
<dbReference type="Pfam" id="PF03815">
    <property type="entry name" value="LCCL"/>
    <property type="match status" value="1"/>
</dbReference>
<feature type="transmembrane region" description="Helical" evidence="1">
    <location>
        <begin position="331"/>
        <end position="350"/>
    </location>
</feature>
<evidence type="ECO:0000259" key="2">
    <source>
        <dbReference type="Pfam" id="PF03815"/>
    </source>
</evidence>
<evidence type="ECO:0000313" key="4">
    <source>
        <dbReference type="Proteomes" id="UP000473826"/>
    </source>
</evidence>
<accession>A0A7D8YY78</accession>
<dbReference type="SUPFAM" id="SSF69848">
    <property type="entry name" value="LCCL domain"/>
    <property type="match status" value="1"/>
</dbReference>
<feature type="transmembrane region" description="Helical" evidence="1">
    <location>
        <begin position="113"/>
        <end position="136"/>
    </location>
</feature>
<evidence type="ECO:0000313" key="3">
    <source>
        <dbReference type="EMBL" id="TXT12931.1"/>
    </source>
</evidence>
<feature type="domain" description="LCCL" evidence="2">
    <location>
        <begin position="174"/>
        <end position="257"/>
    </location>
</feature>
<dbReference type="InterPro" id="IPR051957">
    <property type="entry name" value="CRISP-LCCL_domain"/>
</dbReference>
<dbReference type="AlphaFoldDB" id="A0A7D8YY78"/>
<dbReference type="Proteomes" id="UP000473826">
    <property type="component" value="Unassembled WGS sequence"/>
</dbReference>
<comment type="caution">
    <text evidence="3">The sequence shown here is derived from an EMBL/GenBank/DDBJ whole genome shotgun (WGS) entry which is preliminary data.</text>
</comment>
<feature type="transmembrane region" description="Helical" evidence="1">
    <location>
        <begin position="437"/>
        <end position="455"/>
    </location>
</feature>
<keyword evidence="1" id="KW-1133">Transmembrane helix</keyword>
<feature type="transmembrane region" description="Helical" evidence="1">
    <location>
        <begin position="281"/>
        <end position="300"/>
    </location>
</feature>
<dbReference type="Gene3D" id="2.170.130.20">
    <property type="entry name" value="LCCL-like domain"/>
    <property type="match status" value="1"/>
</dbReference>
<name>A0A7D8YY78_VANHU</name>
<evidence type="ECO:0000256" key="1">
    <source>
        <dbReference type="SAM" id="Phobius"/>
    </source>
</evidence>
<keyword evidence="4" id="KW-1185">Reference proteome</keyword>
<dbReference type="EMBL" id="QKWK01000003">
    <property type="protein sequence ID" value="TXT12931.1"/>
    <property type="molecule type" value="Genomic_DNA"/>
</dbReference>
<feature type="transmembrane region" description="Helical" evidence="1">
    <location>
        <begin position="401"/>
        <end position="425"/>
    </location>
</feature>
<keyword evidence="1" id="KW-0472">Membrane</keyword>
<proteinExistence type="predicted"/>
<dbReference type="OrthoDB" id="441660at2759"/>
<feature type="transmembrane region" description="Helical" evidence="1">
    <location>
        <begin position="371"/>
        <end position="389"/>
    </location>
</feature>
<protein>
    <recommendedName>
        <fullName evidence="2">LCCL domain-containing protein</fullName>
    </recommendedName>
</protein>
<sequence length="612" mass="66502">MLDRERDKYADIEAGEPALRYAAPEAELVPLDNDEPAHDPHNPWPRLRARLARLPGVPPLLRAANRVLGPSERKPPPVPSAPLTLALTVGARHHRFNPDGWVAAHAYRWRLRYYYLVFLALWAALNIGLIKAAYYLPGSPDMIGCTATMWPDWPPDTCGVNGTACLSDLTPGVYRCPGGCAHTNLGNPRWIGASKINGRPLVVGGGDERADSWVCPAAVHAGIVSSMFGGCVRIAPLPYPAGSANYTSSTSRSIRSWPFAPHFPAAFTLSHAGSLSQCMEYHWPITATNVFLLFVFTLLFSPPPEALFATLLVGGYAHIVLVSDPPNRPPSWSRVFGGLPAVLLAGYWIYRVSFGPTLRGWARARLPLEMALWQGCGFWIGIESSTVFAKVPIQRLGYGALSAGGVIALIVIVLIVAVIVIIQAVELRRLGMLRYYLARYLPLVPILIVLANLGHHSYLRPHHYLLCLAAFPVLSLPNRISLWAQAFCLGFFLDGVGRWGWASIVQGFAELVGDANLGTMRPALVASGAALSWTPINDTLSAAGFTGVSLLVDDMVVAGNYTGSMSQVANATIDPAIDHYFRIAYIANGSSLDFTPPWTWLAANQSWTNSTR</sequence>
<feature type="transmembrane region" description="Helical" evidence="1">
    <location>
        <begin position="307"/>
        <end position="325"/>
    </location>
</feature>
<dbReference type="PANTHER" id="PTHR31331">
    <property type="entry name" value="LCCL DOMAIN PROTEIN (AFU_ORTHOLOGUE AFUA_5G08630)"/>
    <property type="match status" value="1"/>
</dbReference>
<dbReference type="InterPro" id="IPR036609">
    <property type="entry name" value="LCCL_sf"/>
</dbReference>
<organism evidence="3 4">
    <name type="scientific">Vanrija humicola</name>
    <name type="common">Yeast</name>
    <name type="synonym">Cryptococcus humicola</name>
    <dbReference type="NCBI Taxonomy" id="5417"/>
    <lineage>
        <taxon>Eukaryota</taxon>
        <taxon>Fungi</taxon>
        <taxon>Dikarya</taxon>
        <taxon>Basidiomycota</taxon>
        <taxon>Agaricomycotina</taxon>
        <taxon>Tremellomycetes</taxon>
        <taxon>Trichosporonales</taxon>
        <taxon>Trichosporonaceae</taxon>
        <taxon>Vanrija</taxon>
    </lineage>
</organism>
<gene>
    <name evidence="3" type="ORF">VHUM_01332</name>
</gene>
<keyword evidence="1" id="KW-0812">Transmembrane</keyword>
<reference evidence="3 4" key="1">
    <citation type="journal article" date="2019" name="PLoS Genet.">
        <title>Convergent evolution of linked mating-type loci in basidiomycete fungi.</title>
        <authorList>
            <person name="Sun S."/>
            <person name="Coelho M.A."/>
            <person name="Heitman J."/>
            <person name="Nowrousian M."/>
        </authorList>
    </citation>
    <scope>NUCLEOTIDE SEQUENCE [LARGE SCALE GENOMIC DNA]</scope>
    <source>
        <strain evidence="3 4">CBS 4282</strain>
    </source>
</reference>